<comment type="caution">
    <text evidence="3">The sequence shown here is derived from an EMBL/GenBank/DDBJ whole genome shotgun (WGS) entry which is preliminary data.</text>
</comment>
<dbReference type="PANTHER" id="PTHR39962">
    <property type="entry name" value="BLL4848 PROTEIN"/>
    <property type="match status" value="1"/>
</dbReference>
<dbReference type="Pfam" id="PF06230">
    <property type="entry name" value="LpxI_C"/>
    <property type="match status" value="1"/>
</dbReference>
<dbReference type="Gene3D" id="3.40.140.80">
    <property type="match status" value="1"/>
</dbReference>
<dbReference type="Gene3D" id="3.40.50.20">
    <property type="match status" value="1"/>
</dbReference>
<dbReference type="AlphaFoldDB" id="A0A2S3W0Y1"/>
<feature type="domain" description="LpxI C-terminal" evidence="1">
    <location>
        <begin position="155"/>
        <end position="286"/>
    </location>
</feature>
<evidence type="ECO:0000313" key="4">
    <source>
        <dbReference type="Proteomes" id="UP000237344"/>
    </source>
</evidence>
<evidence type="ECO:0000259" key="1">
    <source>
        <dbReference type="Pfam" id="PF06230"/>
    </source>
</evidence>
<dbReference type="InterPro" id="IPR041255">
    <property type="entry name" value="LpxI_N"/>
</dbReference>
<dbReference type="Pfam" id="PF17930">
    <property type="entry name" value="LpxI_N"/>
    <property type="match status" value="1"/>
</dbReference>
<dbReference type="InterPro" id="IPR010415">
    <property type="entry name" value="LpxI_C"/>
</dbReference>
<dbReference type="RefSeq" id="WP_110095447.1">
    <property type="nucleotide sequence ID" value="NZ_NKUE01000001.1"/>
</dbReference>
<proteinExistence type="predicted"/>
<keyword evidence="4" id="KW-1185">Reference proteome</keyword>
<sequence>MAPDPLGDQVSPSSGISAPGCVGILAGGGPLPAQVAQSVVAAGGSVFIIGFEGFAEPDVIAPWPHRFIRLAAAGEILSTLRQHNCRELVLIGPVRRPSFATLRPDAAGARILARIGRALFSGDDGLLGAIVRVLGEEGFVVRGAHDYLHASVGRRGVMGAVRPDSIAVSDITRGRNVVVAMGGLDIGQGCVVQDGLVLAVEAIEGTDEMLERAGRYRQDGRPGGVLVKMVKPGQERRADLPTIGPETVRRAARAGLRGIAFEAGATLLTDPRECVARADAAGLFLVGITTDGTVESLL</sequence>
<dbReference type="InterPro" id="IPR043167">
    <property type="entry name" value="LpxI_C_sf"/>
</dbReference>
<evidence type="ECO:0008006" key="5">
    <source>
        <dbReference type="Google" id="ProtNLM"/>
    </source>
</evidence>
<name>A0A2S3W0Y1_9PROT</name>
<evidence type="ECO:0000313" key="3">
    <source>
        <dbReference type="EMBL" id="POF62478.1"/>
    </source>
</evidence>
<reference evidence="3 4" key="1">
    <citation type="submission" date="2018-01" db="EMBL/GenBank/DDBJ databases">
        <title>Draft Genome Sequence of Komagataeibacter maltaceti LMG 1529, a Vinegar Producing Acetic Acid Bacterium Isolated from Malt Vinegar Brewery Acetifiers.</title>
        <authorList>
            <person name="Zhang Q."/>
            <person name="Hollensteiner J."/>
            <person name="Poehlein A."/>
            <person name="Daniel R."/>
        </authorList>
    </citation>
    <scope>NUCLEOTIDE SEQUENCE [LARGE SCALE GENOMIC DNA]</scope>
    <source>
        <strain evidence="3 4">LMG 1529</strain>
    </source>
</reference>
<protein>
    <recommendedName>
        <fullName evidence="5">UDP-2,3-diacylglucosamine pyrophosphatase</fullName>
    </recommendedName>
</protein>
<dbReference type="InterPro" id="IPR053174">
    <property type="entry name" value="LpxI"/>
</dbReference>
<dbReference type="PANTHER" id="PTHR39962:SF1">
    <property type="entry name" value="LPXI FAMILY PROTEIN"/>
    <property type="match status" value="1"/>
</dbReference>
<gene>
    <name evidence="3" type="ORF">KMAL_18660</name>
</gene>
<dbReference type="EMBL" id="POTC01000023">
    <property type="protein sequence ID" value="POF62478.1"/>
    <property type="molecule type" value="Genomic_DNA"/>
</dbReference>
<evidence type="ECO:0000259" key="2">
    <source>
        <dbReference type="Pfam" id="PF17930"/>
    </source>
</evidence>
<feature type="domain" description="LpxI N-terminal" evidence="2">
    <location>
        <begin position="22"/>
        <end position="149"/>
    </location>
</feature>
<dbReference type="OrthoDB" id="9789836at2"/>
<accession>A0A2S3W0Y1</accession>
<dbReference type="Proteomes" id="UP000237344">
    <property type="component" value="Unassembled WGS sequence"/>
</dbReference>
<organism evidence="3 4">
    <name type="scientific">Novacetimonas maltaceti</name>
    <dbReference type="NCBI Taxonomy" id="1203393"/>
    <lineage>
        <taxon>Bacteria</taxon>
        <taxon>Pseudomonadati</taxon>
        <taxon>Pseudomonadota</taxon>
        <taxon>Alphaproteobacteria</taxon>
        <taxon>Acetobacterales</taxon>
        <taxon>Acetobacteraceae</taxon>
        <taxon>Novacetimonas</taxon>
    </lineage>
</organism>